<dbReference type="Gene3D" id="1.10.10.10">
    <property type="entry name" value="Winged helix-like DNA-binding domain superfamily/Winged helix DNA-binding domain"/>
    <property type="match status" value="1"/>
</dbReference>
<name>A0A1H4C2R2_9FLAO</name>
<evidence type="ECO:0000313" key="2">
    <source>
        <dbReference type="Proteomes" id="UP000198951"/>
    </source>
</evidence>
<accession>A0A1H4C2R2</accession>
<dbReference type="OrthoDB" id="1807857at2"/>
<dbReference type="SUPFAM" id="SSF46785">
    <property type="entry name" value="Winged helix' DNA-binding domain"/>
    <property type="match status" value="1"/>
</dbReference>
<proteinExistence type="predicted"/>
<gene>
    <name evidence="1" type="ORF">SAMN05443667_105192</name>
</gene>
<sequence length="165" mass="19181">MDNIQKEREEIIEIFGIHFESLYQVPPLAARIIGILIIDGCKSGLTFEALIEKLGASKSSISTNLKLLLNMEKIYYFTLTGDRKKYFKSAPLSDRLNNYLKMIEAESYIINRMHDYRHKTASCAEEKCNLENIISYKNHIQEIEKTFHKTIAEFKKIEINNNSNQ</sequence>
<keyword evidence="2" id="KW-1185">Reference proteome</keyword>
<dbReference type="EMBL" id="FNRD01000005">
    <property type="protein sequence ID" value="SEA54620.1"/>
    <property type="molecule type" value="Genomic_DNA"/>
</dbReference>
<evidence type="ECO:0008006" key="3">
    <source>
        <dbReference type="Google" id="ProtNLM"/>
    </source>
</evidence>
<evidence type="ECO:0000313" key="1">
    <source>
        <dbReference type="EMBL" id="SEA54620.1"/>
    </source>
</evidence>
<organism evidence="1 2">
    <name type="scientific">Flavobacterium gillisiae</name>
    <dbReference type="NCBI Taxonomy" id="150146"/>
    <lineage>
        <taxon>Bacteria</taxon>
        <taxon>Pseudomonadati</taxon>
        <taxon>Bacteroidota</taxon>
        <taxon>Flavobacteriia</taxon>
        <taxon>Flavobacteriales</taxon>
        <taxon>Flavobacteriaceae</taxon>
        <taxon>Flavobacterium</taxon>
    </lineage>
</organism>
<dbReference type="InterPro" id="IPR036388">
    <property type="entry name" value="WH-like_DNA-bd_sf"/>
</dbReference>
<reference evidence="2" key="1">
    <citation type="submission" date="2016-10" db="EMBL/GenBank/DDBJ databases">
        <authorList>
            <person name="Varghese N."/>
            <person name="Submissions S."/>
        </authorList>
    </citation>
    <scope>NUCLEOTIDE SEQUENCE [LARGE SCALE GENOMIC DNA]</scope>
    <source>
        <strain evidence="2">DSM 22376</strain>
    </source>
</reference>
<dbReference type="STRING" id="150146.SAMN05443667_105192"/>
<protein>
    <recommendedName>
        <fullName evidence="3">DNA-binding transcriptional regulator GbsR, MarR family</fullName>
    </recommendedName>
</protein>
<dbReference type="AlphaFoldDB" id="A0A1H4C2R2"/>
<dbReference type="RefSeq" id="WP_091088267.1">
    <property type="nucleotide sequence ID" value="NZ_FNRD01000005.1"/>
</dbReference>
<dbReference type="InterPro" id="IPR036390">
    <property type="entry name" value="WH_DNA-bd_sf"/>
</dbReference>
<dbReference type="Proteomes" id="UP000198951">
    <property type="component" value="Unassembled WGS sequence"/>
</dbReference>